<dbReference type="OrthoDB" id="3849664at2"/>
<proteinExistence type="predicted"/>
<dbReference type="AlphaFoldDB" id="A0A1H5TRN1"/>
<protein>
    <recommendedName>
        <fullName evidence="5">Htaa protein</fullName>
    </recommendedName>
</protein>
<feature type="region of interest" description="Disordered" evidence="1">
    <location>
        <begin position="278"/>
        <end position="314"/>
    </location>
</feature>
<evidence type="ECO:0000313" key="4">
    <source>
        <dbReference type="Proteomes" id="UP000236754"/>
    </source>
</evidence>
<evidence type="ECO:0000313" key="3">
    <source>
        <dbReference type="EMBL" id="SEF64878.1"/>
    </source>
</evidence>
<dbReference type="EMBL" id="FNVU01000001">
    <property type="protein sequence ID" value="SEF64878.1"/>
    <property type="molecule type" value="Genomic_DNA"/>
</dbReference>
<keyword evidence="2" id="KW-0732">Signal</keyword>
<feature type="chain" id="PRO_5009285379" description="Htaa protein" evidence="2">
    <location>
        <begin position="32"/>
        <end position="429"/>
    </location>
</feature>
<accession>A0A1H5TRN1</accession>
<name>A0A1H5TRN1_9ACTN</name>
<organism evidence="3 4">
    <name type="scientific">Actinacidiphila yanglinensis</name>
    <dbReference type="NCBI Taxonomy" id="310779"/>
    <lineage>
        <taxon>Bacteria</taxon>
        <taxon>Bacillati</taxon>
        <taxon>Actinomycetota</taxon>
        <taxon>Actinomycetes</taxon>
        <taxon>Kitasatosporales</taxon>
        <taxon>Streptomycetaceae</taxon>
        <taxon>Actinacidiphila</taxon>
    </lineage>
</organism>
<keyword evidence="4" id="KW-1185">Reference proteome</keyword>
<dbReference type="Proteomes" id="UP000236754">
    <property type="component" value="Unassembled WGS sequence"/>
</dbReference>
<reference evidence="3 4" key="1">
    <citation type="submission" date="2016-10" db="EMBL/GenBank/DDBJ databases">
        <authorList>
            <person name="de Groot N.N."/>
        </authorList>
    </citation>
    <scope>NUCLEOTIDE SEQUENCE [LARGE SCALE GENOMIC DNA]</scope>
    <source>
        <strain evidence="3 4">CGMCC 4.2023</strain>
    </source>
</reference>
<gene>
    <name evidence="3" type="ORF">SAMN05216223_101609</name>
</gene>
<evidence type="ECO:0000256" key="1">
    <source>
        <dbReference type="SAM" id="MobiDB-lite"/>
    </source>
</evidence>
<dbReference type="RefSeq" id="WP_160144969.1">
    <property type="nucleotide sequence ID" value="NZ_FNVU01000001.1"/>
</dbReference>
<evidence type="ECO:0000256" key="2">
    <source>
        <dbReference type="SAM" id="SignalP"/>
    </source>
</evidence>
<evidence type="ECO:0008006" key="5">
    <source>
        <dbReference type="Google" id="ProtNLM"/>
    </source>
</evidence>
<feature type="signal peptide" evidence="2">
    <location>
        <begin position="1"/>
        <end position="31"/>
    </location>
</feature>
<sequence length="429" mass="42845">MSRLRAPLGVSVTAAVLAALPATVLTAPAHAATTGPGASTAASAAPAAGAPGGRAAAVVQRVTPGELGPAGPWLRLGDSSDYDGRPLGVQEIAPFADPVHFNGSLHLAVARDDAAQQAQAAHYFTAAVPLSVIDASPLSYDLYVKSSSSDEAEAVGANLQLPVLCQGLFATLSFQPQLATDAQGRTGAVTDAWRHFDTGGSAMWRTSRAVGPFAAQSDHPLSDYVSACDAPGDGAIGVIANVGRLGDPGAALDTYVDNITVDGTVYDFATGRTAQGRISVQSGGSGTGDGTGGYGSGSGGGYGSGDDQGEDTCVEDDGVVTFTSPADGPDYRAVGTRLVLSGPGLTPESVTVTANGAPVTLTEGPDGTLTAVVAPDPEVDLAPGGTFSTPFTVTFDGPRHGPVTLTAELLAQGYEPLQPTGVTARTELG</sequence>
<feature type="compositionally biased region" description="Gly residues" evidence="1">
    <location>
        <begin position="283"/>
        <end position="306"/>
    </location>
</feature>